<dbReference type="AlphaFoldDB" id="A0A1W1VAK0"/>
<dbReference type="OrthoDB" id="661524at2"/>
<gene>
    <name evidence="2" type="ORF">SAMN00120144_3732</name>
</gene>
<dbReference type="STRING" id="645990.SAMN00120144_3732"/>
<name>A0A1W1VAK0_9BACT</name>
<dbReference type="EMBL" id="FWWW01000054">
    <property type="protein sequence ID" value="SMB90382.1"/>
    <property type="molecule type" value="Genomic_DNA"/>
</dbReference>
<dbReference type="RefSeq" id="WP_084444498.1">
    <property type="nucleotide sequence ID" value="NZ_FWWW01000054.1"/>
</dbReference>
<keyword evidence="3" id="KW-1185">Reference proteome</keyword>
<sequence>MEATEPPFDPRAGRRMKPRDAARWTRRYRDTPRLPGDKPTLAHYFGKEFLQGLLAEPNCAGLRIYQAIDDSGARRVVLIGVDDQGKDLLPPVKEDGTLPDNGDGVGETPMTCPSICDPNSPLMQ</sequence>
<evidence type="ECO:0000256" key="1">
    <source>
        <dbReference type="SAM" id="MobiDB-lite"/>
    </source>
</evidence>
<feature type="compositionally biased region" description="Basic and acidic residues" evidence="1">
    <location>
        <begin position="18"/>
        <end position="36"/>
    </location>
</feature>
<organism evidence="2 3">
    <name type="scientific">Hymenobacter roseosalivarius DSM 11622</name>
    <dbReference type="NCBI Taxonomy" id="645990"/>
    <lineage>
        <taxon>Bacteria</taxon>
        <taxon>Pseudomonadati</taxon>
        <taxon>Bacteroidota</taxon>
        <taxon>Cytophagia</taxon>
        <taxon>Cytophagales</taxon>
        <taxon>Hymenobacteraceae</taxon>
        <taxon>Hymenobacter</taxon>
    </lineage>
</organism>
<feature type="region of interest" description="Disordered" evidence="1">
    <location>
        <begin position="85"/>
        <end position="124"/>
    </location>
</feature>
<dbReference type="Proteomes" id="UP000192266">
    <property type="component" value="Unassembled WGS sequence"/>
</dbReference>
<proteinExistence type="predicted"/>
<feature type="region of interest" description="Disordered" evidence="1">
    <location>
        <begin position="1"/>
        <end position="39"/>
    </location>
</feature>
<reference evidence="2 3" key="1">
    <citation type="submission" date="2017-04" db="EMBL/GenBank/DDBJ databases">
        <authorList>
            <person name="Afonso C.L."/>
            <person name="Miller P.J."/>
            <person name="Scott M.A."/>
            <person name="Spackman E."/>
            <person name="Goraichik I."/>
            <person name="Dimitrov K.M."/>
            <person name="Suarez D.L."/>
            <person name="Swayne D.E."/>
        </authorList>
    </citation>
    <scope>NUCLEOTIDE SEQUENCE [LARGE SCALE GENOMIC DNA]</scope>
    <source>
        <strain evidence="2 3">DSM 11622</strain>
    </source>
</reference>
<accession>A0A1W1VAK0</accession>
<evidence type="ECO:0000313" key="2">
    <source>
        <dbReference type="EMBL" id="SMB90382.1"/>
    </source>
</evidence>
<protein>
    <submittedName>
        <fullName evidence="2">Uncharacterized protein</fullName>
    </submittedName>
</protein>
<evidence type="ECO:0000313" key="3">
    <source>
        <dbReference type="Proteomes" id="UP000192266"/>
    </source>
</evidence>